<comment type="caution">
    <text evidence="2">The sequence shown here is derived from an EMBL/GenBank/DDBJ whole genome shotgun (WGS) entry which is preliminary data.</text>
</comment>
<proteinExistence type="predicted"/>
<dbReference type="EMBL" id="MLAK01000684">
    <property type="protein sequence ID" value="OHT07840.1"/>
    <property type="molecule type" value="Genomic_DNA"/>
</dbReference>
<keyword evidence="3" id="KW-1185">Reference proteome</keyword>
<dbReference type="RefSeq" id="XP_068360976.1">
    <property type="nucleotide sequence ID" value="XM_068503363.1"/>
</dbReference>
<feature type="compositionally biased region" description="Polar residues" evidence="1">
    <location>
        <begin position="530"/>
        <end position="543"/>
    </location>
</feature>
<evidence type="ECO:0000313" key="3">
    <source>
        <dbReference type="Proteomes" id="UP000179807"/>
    </source>
</evidence>
<accession>A0A1J4KAA2</accession>
<gene>
    <name evidence="2" type="ORF">TRFO_23784</name>
</gene>
<dbReference type="AlphaFoldDB" id="A0A1J4KAA2"/>
<feature type="region of interest" description="Disordered" evidence="1">
    <location>
        <begin position="517"/>
        <end position="555"/>
    </location>
</feature>
<name>A0A1J4KAA2_9EUKA</name>
<evidence type="ECO:0000256" key="1">
    <source>
        <dbReference type="SAM" id="MobiDB-lite"/>
    </source>
</evidence>
<reference evidence="2" key="1">
    <citation type="submission" date="2016-10" db="EMBL/GenBank/DDBJ databases">
        <authorList>
            <person name="Benchimol M."/>
            <person name="Almeida L.G."/>
            <person name="Vasconcelos A.T."/>
            <person name="Perreira-Neves A."/>
            <person name="Rosa I.A."/>
            <person name="Tasca T."/>
            <person name="Bogo M.R."/>
            <person name="de Souza W."/>
        </authorList>
    </citation>
    <scope>NUCLEOTIDE SEQUENCE [LARGE SCALE GENOMIC DNA]</scope>
    <source>
        <strain evidence="2">K</strain>
    </source>
</reference>
<sequence length="555" mass="64410">MWRPLILYFPNISIPTEDSLDPNFIKWWNSLLDEKDRRDDGNFEIPQVSKIIFVFLNVAPKLVLIYDSRNDENTFWSRFHQVVCTLLDDHSIPYPSKNYCDFLRHFYKLRNKLNFETPEDVVKLISVIPQASDPAFMLWRFPERLDDPFLYFQTLLHMHNSHTSVWFSFLSKQGSIDQIFDRYLPLLAPACKFSVAATSSNIDLLITLLVDRFRLLANFLEVTDKFYSKLISLIQFSDLTIAITAFRAACFLFTFSRPKHTVEHHTNWLIELISSTDNVVELQYLAFHFTCQVKLTNFKYMNICKFIILRGISQPSDLIMLKRVLMMPQVDKPISALLYLINLSVNNKIWGKAASSILIEPLSRFSDQQSLISWMTTFVRKSFVFIGASKQLQKYSSKISLILNFYETISNAHVEWINKMAARFYSSLVNTRRLERKISTIEVEKITDFSFLNEIDLLLNKKIDLKQYFTFPDIEAEQIHVFPPVKVNARSTSAKVKPIVSARKIITKPGNCRRSIPIGGKSPRPKVTNVRPTATPKTITKSRSGGFPHKDRTIL</sequence>
<dbReference type="VEuPathDB" id="TrichDB:TRFO_23784"/>
<protein>
    <submittedName>
        <fullName evidence="2">Uncharacterized protein</fullName>
    </submittedName>
</protein>
<dbReference type="GeneID" id="94838067"/>
<dbReference type="Proteomes" id="UP000179807">
    <property type="component" value="Unassembled WGS sequence"/>
</dbReference>
<organism evidence="2 3">
    <name type="scientific">Tritrichomonas foetus</name>
    <dbReference type="NCBI Taxonomy" id="1144522"/>
    <lineage>
        <taxon>Eukaryota</taxon>
        <taxon>Metamonada</taxon>
        <taxon>Parabasalia</taxon>
        <taxon>Tritrichomonadida</taxon>
        <taxon>Tritrichomonadidae</taxon>
        <taxon>Tritrichomonas</taxon>
    </lineage>
</organism>
<evidence type="ECO:0000313" key="2">
    <source>
        <dbReference type="EMBL" id="OHT07840.1"/>
    </source>
</evidence>